<dbReference type="RefSeq" id="WP_026746187.1">
    <property type="nucleotide sequence ID" value="NZ_AP019823.1"/>
</dbReference>
<dbReference type="OrthoDB" id="95468at2"/>
<protein>
    <submittedName>
        <fullName evidence="1">Uncharacterized protein</fullName>
    </submittedName>
</protein>
<proteinExistence type="predicted"/>
<evidence type="ECO:0000313" key="1">
    <source>
        <dbReference type="EMBL" id="BBM38737.1"/>
    </source>
</evidence>
<name>A0A510JHK9_9FUSO</name>
<keyword evidence="2" id="KW-1185">Reference proteome</keyword>
<dbReference type="Proteomes" id="UP000321892">
    <property type="component" value="Chromosome"/>
</dbReference>
<dbReference type="KEGG" id="lhf:JCM16775_1446"/>
<gene>
    <name evidence="1" type="ORF">JCM16775_1446</name>
</gene>
<dbReference type="EMBL" id="AP019823">
    <property type="protein sequence ID" value="BBM38737.1"/>
    <property type="molecule type" value="Genomic_DNA"/>
</dbReference>
<sequence>MLKQLTLTKKVILLFLLVSVFSFSKDFWEKSNFTVNVTEDATFNGKRRSKSYVMTYNSGTMKLQITAPSVNKGEVYTFSGSKKTIYYPSLKQTVTQKVEKSEANILAVFNKLRSIKSKQTQTKNGDTFTFSNNWLTSIKSSGNTVNFSDYKTSNGYSYPSKISVKDGSSQIIYRLSNFR</sequence>
<reference evidence="1 2" key="1">
    <citation type="submission" date="2019-07" db="EMBL/GenBank/DDBJ databases">
        <title>Complete Genome Sequence of Leptotrichia hofstadii Strain JCM16775.</title>
        <authorList>
            <person name="Watanabe S."/>
            <person name="Cui L."/>
        </authorList>
    </citation>
    <scope>NUCLEOTIDE SEQUENCE [LARGE SCALE GENOMIC DNA]</scope>
    <source>
        <strain evidence="1 2">JCM16775</strain>
    </source>
</reference>
<evidence type="ECO:0000313" key="2">
    <source>
        <dbReference type="Proteomes" id="UP000321892"/>
    </source>
</evidence>
<dbReference type="AlphaFoldDB" id="A0A510JHK9"/>
<accession>A0A510JHK9</accession>
<organism evidence="1 2">
    <name type="scientific">Leptotrichia hofstadii</name>
    <dbReference type="NCBI Taxonomy" id="157688"/>
    <lineage>
        <taxon>Bacteria</taxon>
        <taxon>Fusobacteriati</taxon>
        <taxon>Fusobacteriota</taxon>
        <taxon>Fusobacteriia</taxon>
        <taxon>Fusobacteriales</taxon>
        <taxon>Leptotrichiaceae</taxon>
        <taxon>Leptotrichia</taxon>
    </lineage>
</organism>